<evidence type="ECO:0000256" key="4">
    <source>
        <dbReference type="ARBA" id="ARBA00022692"/>
    </source>
</evidence>
<feature type="transmembrane region" description="Helical" evidence="10">
    <location>
        <begin position="122"/>
        <end position="145"/>
    </location>
</feature>
<accession>A0A4R0XS75</accession>
<dbReference type="EMBL" id="PSZO01000003">
    <property type="protein sequence ID" value="TCG11728.1"/>
    <property type="molecule type" value="Genomic_DNA"/>
</dbReference>
<feature type="transmembrane region" description="Helical" evidence="10">
    <location>
        <begin position="157"/>
        <end position="176"/>
    </location>
</feature>
<dbReference type="SUPFAM" id="SSF161098">
    <property type="entry name" value="MetI-like"/>
    <property type="match status" value="1"/>
</dbReference>
<evidence type="ECO:0000313" key="13">
    <source>
        <dbReference type="Proteomes" id="UP000294192"/>
    </source>
</evidence>
<dbReference type="GO" id="GO:0015031">
    <property type="term" value="P:protein transport"/>
    <property type="evidence" value="ECO:0007669"/>
    <property type="project" value="UniProtKB-KW"/>
</dbReference>
<protein>
    <submittedName>
        <fullName evidence="12">Peptide ABC transporter permease</fullName>
    </submittedName>
</protein>
<evidence type="ECO:0000256" key="8">
    <source>
        <dbReference type="ARBA" id="ARBA00023136"/>
    </source>
</evidence>
<dbReference type="InterPro" id="IPR050366">
    <property type="entry name" value="BP-dependent_transpt_permease"/>
</dbReference>
<keyword evidence="4 10" id="KW-0812">Transmembrane</keyword>
<evidence type="ECO:0000256" key="2">
    <source>
        <dbReference type="ARBA" id="ARBA00022448"/>
    </source>
</evidence>
<dbReference type="PROSITE" id="PS50928">
    <property type="entry name" value="ABC_TM1"/>
    <property type="match status" value="1"/>
</dbReference>
<comment type="subcellular location">
    <subcellularLocation>
        <location evidence="1 10">Cell membrane</location>
        <topology evidence="1 10">Multi-pass membrane protein</topology>
    </subcellularLocation>
</comment>
<keyword evidence="7 10" id="KW-1133">Transmembrane helix</keyword>
<gene>
    <name evidence="12" type="ORF">C4B24_01070</name>
</gene>
<evidence type="ECO:0000313" key="12">
    <source>
        <dbReference type="EMBL" id="TCG11728.1"/>
    </source>
</evidence>
<evidence type="ECO:0000256" key="9">
    <source>
        <dbReference type="ARBA" id="ARBA00024202"/>
    </source>
</evidence>
<dbReference type="OrthoDB" id="9797472at2"/>
<dbReference type="PANTHER" id="PTHR43386">
    <property type="entry name" value="OLIGOPEPTIDE TRANSPORT SYSTEM PERMEASE PROTEIN APPC"/>
    <property type="match status" value="1"/>
</dbReference>
<feature type="transmembrane region" description="Helical" evidence="10">
    <location>
        <begin position="284"/>
        <end position="305"/>
    </location>
</feature>
<keyword evidence="8 10" id="KW-0472">Membrane</keyword>
<keyword evidence="5" id="KW-0571">Peptide transport</keyword>
<keyword evidence="3" id="KW-1003">Cell membrane</keyword>
<dbReference type="Pfam" id="PF00528">
    <property type="entry name" value="BPD_transp_1"/>
    <property type="match status" value="1"/>
</dbReference>
<evidence type="ECO:0000256" key="5">
    <source>
        <dbReference type="ARBA" id="ARBA00022856"/>
    </source>
</evidence>
<name>A0A4R0XS75_9MOLU</name>
<dbReference type="InterPro" id="IPR000515">
    <property type="entry name" value="MetI-like"/>
</dbReference>
<sequence>MTKIKDEFVSSAPNKYLQPFAYKQWEAIGNVFELRDEKTLKPKGNPFVEFVHRFSKNFGGLVGFFILILLIALALIIPFTSQDPKTTDISNAYANMFSKGHIFGTDDLGRDVWARLWTGLRFSLGIAVMATLIDVFIGLTIGVLMGYFEKFDIVMQFIIKVISNIPTIIIMIIAMVAIKPSFWIMVMALCLTGWIGMSQQIRAQVKRAKNYEWVTASRVLGTPAWKIVLNFIPVTVPILITQLVFTIPGAILAEAGLAFVGLSIPNEATLGNLLTDGSTMITLFPRYTLIPAFLLISLTTSVQLIGNATQDALRRQR</sequence>
<keyword evidence="6" id="KW-0653">Protein transport</keyword>
<evidence type="ECO:0000256" key="3">
    <source>
        <dbReference type="ARBA" id="ARBA00022475"/>
    </source>
</evidence>
<dbReference type="InterPro" id="IPR035906">
    <property type="entry name" value="MetI-like_sf"/>
</dbReference>
<dbReference type="RefSeq" id="WP_131598499.1">
    <property type="nucleotide sequence ID" value="NZ_CBDBYK010000001.1"/>
</dbReference>
<dbReference type="GO" id="GO:0055085">
    <property type="term" value="P:transmembrane transport"/>
    <property type="evidence" value="ECO:0007669"/>
    <property type="project" value="InterPro"/>
</dbReference>
<dbReference type="Gene3D" id="1.10.3720.10">
    <property type="entry name" value="MetI-like"/>
    <property type="match status" value="1"/>
</dbReference>
<comment type="similarity">
    <text evidence="9">Belongs to the binding-protein-dependent transport system permease family. OppBC subfamily.</text>
</comment>
<keyword evidence="13" id="KW-1185">Reference proteome</keyword>
<dbReference type="PANTHER" id="PTHR43386:SF24">
    <property type="entry name" value="OLIGOPEPTIDE TRANSPORT SYSTEM PERMEASE PROTEIN AMID"/>
    <property type="match status" value="1"/>
</dbReference>
<proteinExistence type="inferred from homology"/>
<evidence type="ECO:0000259" key="11">
    <source>
        <dbReference type="PROSITE" id="PS50928"/>
    </source>
</evidence>
<feature type="transmembrane region" description="Helical" evidence="10">
    <location>
        <begin position="58"/>
        <end position="79"/>
    </location>
</feature>
<organism evidence="12 13">
    <name type="scientific">Mycoplasma marinum</name>
    <dbReference type="NCBI Taxonomy" id="1937190"/>
    <lineage>
        <taxon>Bacteria</taxon>
        <taxon>Bacillati</taxon>
        <taxon>Mycoplasmatota</taxon>
        <taxon>Mollicutes</taxon>
        <taxon>Mycoplasmataceae</taxon>
        <taxon>Mycoplasma</taxon>
    </lineage>
</organism>
<dbReference type="Proteomes" id="UP000294192">
    <property type="component" value="Unassembled WGS sequence"/>
</dbReference>
<comment type="caution">
    <text evidence="12">The sequence shown here is derived from an EMBL/GenBank/DDBJ whole genome shotgun (WGS) entry which is preliminary data.</text>
</comment>
<dbReference type="Pfam" id="PF12911">
    <property type="entry name" value="OppC_N"/>
    <property type="match status" value="1"/>
</dbReference>
<evidence type="ECO:0000256" key="10">
    <source>
        <dbReference type="RuleBase" id="RU363032"/>
    </source>
</evidence>
<dbReference type="GO" id="GO:0005886">
    <property type="term" value="C:plasma membrane"/>
    <property type="evidence" value="ECO:0007669"/>
    <property type="project" value="UniProtKB-SubCell"/>
</dbReference>
<feature type="transmembrane region" description="Helical" evidence="10">
    <location>
        <begin position="182"/>
        <end position="201"/>
    </location>
</feature>
<feature type="domain" description="ABC transmembrane type-1" evidence="11">
    <location>
        <begin position="120"/>
        <end position="306"/>
    </location>
</feature>
<evidence type="ECO:0000256" key="1">
    <source>
        <dbReference type="ARBA" id="ARBA00004651"/>
    </source>
</evidence>
<reference evidence="12 13" key="1">
    <citation type="submission" date="2018-02" db="EMBL/GenBank/DDBJ databases">
        <title>Mycoplasma marinum and Mycoplasma todarodis sp. nov., moderately halophilic and psychrotolerant mycoplasmas isolated from cephalopods.</title>
        <authorList>
            <person name="Viver T."/>
        </authorList>
    </citation>
    <scope>NUCLEOTIDE SEQUENCE [LARGE SCALE GENOMIC DNA]</scope>
    <source>
        <strain evidence="12 13">PE</strain>
    </source>
</reference>
<dbReference type="GO" id="GO:0015833">
    <property type="term" value="P:peptide transport"/>
    <property type="evidence" value="ECO:0007669"/>
    <property type="project" value="UniProtKB-KW"/>
</dbReference>
<evidence type="ECO:0000256" key="7">
    <source>
        <dbReference type="ARBA" id="ARBA00022989"/>
    </source>
</evidence>
<dbReference type="AlphaFoldDB" id="A0A4R0XS75"/>
<keyword evidence="2 10" id="KW-0813">Transport</keyword>
<dbReference type="InterPro" id="IPR025966">
    <property type="entry name" value="OppC_N"/>
</dbReference>
<evidence type="ECO:0000256" key="6">
    <source>
        <dbReference type="ARBA" id="ARBA00022927"/>
    </source>
</evidence>
<dbReference type="CDD" id="cd06261">
    <property type="entry name" value="TM_PBP2"/>
    <property type="match status" value="1"/>
</dbReference>